<evidence type="ECO:0000256" key="4">
    <source>
        <dbReference type="ARBA" id="ARBA00022771"/>
    </source>
</evidence>
<keyword evidence="4 7" id="KW-0863">Zinc-finger</keyword>
<evidence type="ECO:0000256" key="3">
    <source>
        <dbReference type="ARBA" id="ARBA00022737"/>
    </source>
</evidence>
<comment type="caution">
    <text evidence="9">The sequence shown here is derived from an EMBL/GenBank/DDBJ whole genome shotgun (WGS) entry which is preliminary data.</text>
</comment>
<dbReference type="Gene3D" id="3.30.160.60">
    <property type="entry name" value="Classic Zinc Finger"/>
    <property type="match status" value="4"/>
</dbReference>
<dbReference type="InterPro" id="IPR036236">
    <property type="entry name" value="Znf_C2H2_sf"/>
</dbReference>
<protein>
    <recommendedName>
        <fullName evidence="8">C2H2-type domain-containing protein</fullName>
    </recommendedName>
</protein>
<dbReference type="PROSITE" id="PS50157">
    <property type="entry name" value="ZINC_FINGER_C2H2_2"/>
    <property type="match status" value="4"/>
</dbReference>
<dbReference type="InterPro" id="IPR052795">
    <property type="entry name" value="RREB1"/>
</dbReference>
<evidence type="ECO:0000313" key="10">
    <source>
        <dbReference type="Proteomes" id="UP000887458"/>
    </source>
</evidence>
<feature type="domain" description="C2H2-type" evidence="8">
    <location>
        <begin position="225"/>
        <end position="252"/>
    </location>
</feature>
<keyword evidence="10" id="KW-1185">Reference proteome</keyword>
<evidence type="ECO:0000256" key="2">
    <source>
        <dbReference type="ARBA" id="ARBA00022723"/>
    </source>
</evidence>
<feature type="domain" description="C2H2-type" evidence="8">
    <location>
        <begin position="253"/>
        <end position="277"/>
    </location>
</feature>
<name>A0ABQ8JFV4_DERPT</name>
<comment type="subcellular location">
    <subcellularLocation>
        <location evidence="1">Nucleus</location>
    </subcellularLocation>
</comment>
<gene>
    <name evidence="9" type="ORF">DERP_013751</name>
</gene>
<reference evidence="9 10" key="1">
    <citation type="journal article" date="2018" name="J. Allergy Clin. Immunol.">
        <title>High-quality assembly of Dermatophagoides pteronyssinus genome and transcriptome reveals a wide range of novel allergens.</title>
        <authorList>
            <person name="Liu X.Y."/>
            <person name="Yang K.Y."/>
            <person name="Wang M.Q."/>
            <person name="Kwok J.S."/>
            <person name="Zeng X."/>
            <person name="Yang Z."/>
            <person name="Xiao X.J."/>
            <person name="Lau C.P."/>
            <person name="Li Y."/>
            <person name="Huang Z.M."/>
            <person name="Ba J.G."/>
            <person name="Yim A.K."/>
            <person name="Ouyang C.Y."/>
            <person name="Ngai S.M."/>
            <person name="Chan T.F."/>
            <person name="Leung E.L."/>
            <person name="Liu L."/>
            <person name="Liu Z.G."/>
            <person name="Tsui S.K."/>
        </authorList>
    </citation>
    <scope>NUCLEOTIDE SEQUENCE [LARGE SCALE GENOMIC DNA]</scope>
    <source>
        <strain evidence="9">Derp</strain>
    </source>
</reference>
<dbReference type="InterPro" id="IPR013087">
    <property type="entry name" value="Znf_C2H2_type"/>
</dbReference>
<dbReference type="PANTHER" id="PTHR46451:SF1">
    <property type="entry name" value="RAS-RESPONSIVE ELEMENT-BINDING PROTEIN 1"/>
    <property type="match status" value="1"/>
</dbReference>
<evidence type="ECO:0000256" key="7">
    <source>
        <dbReference type="PROSITE-ProRule" id="PRU00042"/>
    </source>
</evidence>
<evidence type="ECO:0000256" key="6">
    <source>
        <dbReference type="ARBA" id="ARBA00023242"/>
    </source>
</evidence>
<dbReference type="PANTHER" id="PTHR46451">
    <property type="entry name" value="RAS-RESPONSIVE ELEMENT-BINDING PROTEIN 1"/>
    <property type="match status" value="1"/>
</dbReference>
<keyword evidence="6" id="KW-0539">Nucleus</keyword>
<evidence type="ECO:0000313" key="9">
    <source>
        <dbReference type="EMBL" id="KAH9421302.1"/>
    </source>
</evidence>
<dbReference type="Proteomes" id="UP000887458">
    <property type="component" value="Unassembled WGS sequence"/>
</dbReference>
<organism evidence="9 10">
    <name type="scientific">Dermatophagoides pteronyssinus</name>
    <name type="common">European house dust mite</name>
    <dbReference type="NCBI Taxonomy" id="6956"/>
    <lineage>
        <taxon>Eukaryota</taxon>
        <taxon>Metazoa</taxon>
        <taxon>Ecdysozoa</taxon>
        <taxon>Arthropoda</taxon>
        <taxon>Chelicerata</taxon>
        <taxon>Arachnida</taxon>
        <taxon>Acari</taxon>
        <taxon>Acariformes</taxon>
        <taxon>Sarcoptiformes</taxon>
        <taxon>Astigmata</taxon>
        <taxon>Psoroptidia</taxon>
        <taxon>Analgoidea</taxon>
        <taxon>Pyroglyphidae</taxon>
        <taxon>Dermatophagoidinae</taxon>
        <taxon>Dermatophagoides</taxon>
    </lineage>
</organism>
<feature type="domain" description="C2H2-type" evidence="8">
    <location>
        <begin position="169"/>
        <end position="196"/>
    </location>
</feature>
<keyword evidence="2" id="KW-0479">Metal-binding</keyword>
<accession>A0ABQ8JFV4</accession>
<evidence type="ECO:0000256" key="1">
    <source>
        <dbReference type="ARBA" id="ARBA00004123"/>
    </source>
</evidence>
<dbReference type="Pfam" id="PF13909">
    <property type="entry name" value="zf-H2C2_5"/>
    <property type="match status" value="3"/>
</dbReference>
<dbReference type="SUPFAM" id="SSF57667">
    <property type="entry name" value="beta-beta-alpha zinc fingers"/>
    <property type="match status" value="2"/>
</dbReference>
<reference evidence="9 10" key="2">
    <citation type="journal article" date="2022" name="Mol. Biol. Evol.">
        <title>Comparative Genomics Reveals Insights into the Divergent Evolution of Astigmatic Mites and Household Pest Adaptations.</title>
        <authorList>
            <person name="Xiong Q."/>
            <person name="Wan A.T."/>
            <person name="Liu X."/>
            <person name="Fung C.S."/>
            <person name="Xiao X."/>
            <person name="Malainual N."/>
            <person name="Hou J."/>
            <person name="Wang L."/>
            <person name="Wang M."/>
            <person name="Yang K.Y."/>
            <person name="Cui Y."/>
            <person name="Leung E.L."/>
            <person name="Nong W."/>
            <person name="Shin S.K."/>
            <person name="Au S.W."/>
            <person name="Jeong K.Y."/>
            <person name="Chew F.T."/>
            <person name="Hui J.H."/>
            <person name="Leung T.F."/>
            <person name="Tungtrongchitr A."/>
            <person name="Zhong N."/>
            <person name="Liu Z."/>
            <person name="Tsui S.K."/>
        </authorList>
    </citation>
    <scope>NUCLEOTIDE SEQUENCE [LARGE SCALE GENOMIC DNA]</scope>
    <source>
        <strain evidence="9">Derp</strain>
    </source>
</reference>
<dbReference type="Pfam" id="PF23611">
    <property type="entry name" value="zf-C2H2_16"/>
    <property type="match status" value="1"/>
</dbReference>
<dbReference type="EMBL" id="NJHN03000043">
    <property type="protein sequence ID" value="KAH9421302.1"/>
    <property type="molecule type" value="Genomic_DNA"/>
</dbReference>
<sequence length="277" mass="32423">MGSLSNSSSTPINNYNNQEKIMSTLSVIISRLDRMADHEKEENFLVKSRLDRIEKILFDLVDYLKTDKFTNHHHHQPSSDLIEIETNQPINNNDNLRQQQQIDLSTNGVSLPNNEIEQYSLLPDENNDYLEIKIETNDNNDNVVDDNSVENVDNECSIDRHKRIPNKRHKCDQCQYSTTDKSNLKKHVRIHSGDKRYKCKQCEYATSDKSALQRHILIHTGEKPYKCNQCKYASSDKSGLRKHIRIHSDYKPYKCNHCQYATINNSDLKRHVRRKHS</sequence>
<dbReference type="InterPro" id="IPR056438">
    <property type="entry name" value="Znf-C2H2_CTCF"/>
</dbReference>
<proteinExistence type="predicted"/>
<keyword evidence="5" id="KW-0862">Zinc</keyword>
<feature type="domain" description="C2H2-type" evidence="8">
    <location>
        <begin position="197"/>
        <end position="224"/>
    </location>
</feature>
<evidence type="ECO:0000259" key="8">
    <source>
        <dbReference type="PROSITE" id="PS50157"/>
    </source>
</evidence>
<keyword evidence="3" id="KW-0677">Repeat</keyword>
<evidence type="ECO:0000256" key="5">
    <source>
        <dbReference type="ARBA" id="ARBA00022833"/>
    </source>
</evidence>
<dbReference type="SMART" id="SM00355">
    <property type="entry name" value="ZnF_C2H2"/>
    <property type="match status" value="4"/>
</dbReference>